<evidence type="ECO:0000313" key="2">
    <source>
        <dbReference type="Proteomes" id="UP001632038"/>
    </source>
</evidence>
<organism evidence="1 2">
    <name type="scientific">Castilleja foliolosa</name>
    <dbReference type="NCBI Taxonomy" id="1961234"/>
    <lineage>
        <taxon>Eukaryota</taxon>
        <taxon>Viridiplantae</taxon>
        <taxon>Streptophyta</taxon>
        <taxon>Embryophyta</taxon>
        <taxon>Tracheophyta</taxon>
        <taxon>Spermatophyta</taxon>
        <taxon>Magnoliopsida</taxon>
        <taxon>eudicotyledons</taxon>
        <taxon>Gunneridae</taxon>
        <taxon>Pentapetalae</taxon>
        <taxon>asterids</taxon>
        <taxon>lamiids</taxon>
        <taxon>Lamiales</taxon>
        <taxon>Orobanchaceae</taxon>
        <taxon>Pedicularideae</taxon>
        <taxon>Castillejinae</taxon>
        <taxon>Castilleja</taxon>
    </lineage>
</organism>
<proteinExistence type="predicted"/>
<keyword evidence="2" id="KW-1185">Reference proteome</keyword>
<protein>
    <recommendedName>
        <fullName evidence="3">F-box associated domain-containing protein</fullName>
    </recommendedName>
</protein>
<evidence type="ECO:0008006" key="3">
    <source>
        <dbReference type="Google" id="ProtNLM"/>
    </source>
</evidence>
<dbReference type="AlphaFoldDB" id="A0ABD3CJ24"/>
<name>A0ABD3CJ24_9LAMI</name>
<reference evidence="2" key="1">
    <citation type="journal article" date="2024" name="IScience">
        <title>Strigolactones Initiate the Formation of Haustorium-like Structures in Castilleja.</title>
        <authorList>
            <person name="Buerger M."/>
            <person name="Peterson D."/>
            <person name="Chory J."/>
        </authorList>
    </citation>
    <scope>NUCLEOTIDE SEQUENCE [LARGE SCALE GENOMIC DNA]</scope>
</reference>
<dbReference type="EMBL" id="JAVIJP010000034">
    <property type="protein sequence ID" value="KAL3629274.1"/>
    <property type="molecule type" value="Genomic_DNA"/>
</dbReference>
<comment type="caution">
    <text evidence="1">The sequence shown here is derived from an EMBL/GenBank/DDBJ whole genome shotgun (WGS) entry which is preliminary data.</text>
</comment>
<gene>
    <name evidence="1" type="ORF">CASFOL_026496</name>
</gene>
<dbReference type="Proteomes" id="UP001632038">
    <property type="component" value="Unassembled WGS sequence"/>
</dbReference>
<evidence type="ECO:0000313" key="1">
    <source>
        <dbReference type="EMBL" id="KAL3629274.1"/>
    </source>
</evidence>
<sequence length="204" mass="23666">MEYKAVIIVPVEGRKSTCCILTIGVDNSWRTVGSECESLQNKEFFNTPLITEGFVHWYNINTNDVLTMNVETEIITDTSGPTHRVVNGNRQNMFLSTGIYLSLLIPCGEFCWEVWEMKPKIDYRWRKVCDISLEAHKCTTFQRFGINERNFLIPSGWLKYPEVLVLRIGSQTFVFNLLTQEIVTIELPMSRYIYKIVVHKNSLV</sequence>
<accession>A0ABD3CJ24</accession>